<keyword evidence="5" id="KW-1185">Reference proteome</keyword>
<gene>
    <name evidence="4" type="ORF">PENSTE_c010G06195</name>
</gene>
<organism evidence="4 5">
    <name type="scientific">Penicillium steckii</name>
    <dbReference type="NCBI Taxonomy" id="303698"/>
    <lineage>
        <taxon>Eukaryota</taxon>
        <taxon>Fungi</taxon>
        <taxon>Dikarya</taxon>
        <taxon>Ascomycota</taxon>
        <taxon>Pezizomycotina</taxon>
        <taxon>Eurotiomycetes</taxon>
        <taxon>Eurotiomycetidae</taxon>
        <taxon>Eurotiales</taxon>
        <taxon>Aspergillaceae</taxon>
        <taxon>Penicillium</taxon>
    </lineage>
</organism>
<feature type="coiled-coil region" evidence="1">
    <location>
        <begin position="399"/>
        <end position="458"/>
    </location>
</feature>
<evidence type="ECO:0000259" key="3">
    <source>
        <dbReference type="Pfam" id="PF03962"/>
    </source>
</evidence>
<name>A0A1V6T834_9EURO</name>
<proteinExistence type="predicted"/>
<dbReference type="PANTHER" id="PTHR28054">
    <property type="entry name" value="RNA POLYMERASE I-SPECIFIC TRANSCRIPTION INITIATION FACTOR RRN10"/>
    <property type="match status" value="1"/>
</dbReference>
<protein>
    <recommendedName>
        <fullName evidence="3">Mnd1 HTH domain-containing protein</fullName>
    </recommendedName>
</protein>
<sequence length="501" mass="56737">MSLAYSEALKQNKFLRPPSDKSTTQRENAQDSDSDWDSRSASPSKIVRFKEPSQKKKPRRRRANLYDAVAGRVTARGFVPNTQPSSKTNNANAGFMGSRVRRPEELLLREDHPMRQAERGEPYFAHENLPADCPLPNSDLLQSIHAYTADFYHYNLGESGRKSHYSMNESALLAMGILAEELAKEGLGENGDLTMIEPRGKKDEISVNPADYLVRRGRPIGWRANLHKKTTKDHPRRNRSGGNTKRRSKRPRLEDVIFTRSGTNGLNSGIPFVPAMPPKLSKDDKQNLIVAHLRATGTCHTLKELEKSLPPVASINSIQVKEYIQMLTDENRIRVEKIGSGNWYWSFESDERIQYERQLVRVKTEVDQARQSRTETMAALRSEMMQRETEADAGRETERMALQEQRGEIEEKVNRLRSAVAAAAGGQSGINSVGSKGVLQLQEDLAGFKEQAQQWTDNIYILEEYLRRLASGDREIMASIQRECYGDEYVDGGLRELQITT</sequence>
<accession>A0A1V6T834</accession>
<dbReference type="EMBL" id="MLKD01000010">
    <property type="protein sequence ID" value="OQE22346.1"/>
    <property type="molecule type" value="Genomic_DNA"/>
</dbReference>
<evidence type="ECO:0000256" key="1">
    <source>
        <dbReference type="SAM" id="Coils"/>
    </source>
</evidence>
<feature type="domain" description="Mnd1 HTH" evidence="3">
    <location>
        <begin position="289"/>
        <end position="348"/>
    </location>
</feature>
<dbReference type="PANTHER" id="PTHR28054:SF1">
    <property type="entry name" value="RNA POLYMERASE I-SPECIFIC TRANSCRIPTION INITIATION FACTOR RRN10"/>
    <property type="match status" value="1"/>
</dbReference>
<reference evidence="5" key="1">
    <citation type="journal article" date="2017" name="Nat. Microbiol.">
        <title>Global analysis of biosynthetic gene clusters reveals vast potential of secondary metabolite production in Penicillium species.</title>
        <authorList>
            <person name="Nielsen J.C."/>
            <person name="Grijseels S."/>
            <person name="Prigent S."/>
            <person name="Ji B."/>
            <person name="Dainat J."/>
            <person name="Nielsen K.F."/>
            <person name="Frisvad J.C."/>
            <person name="Workman M."/>
            <person name="Nielsen J."/>
        </authorList>
    </citation>
    <scope>NUCLEOTIDE SEQUENCE [LARGE SCALE GENOMIC DNA]</scope>
    <source>
        <strain evidence="5">IBT 24891</strain>
    </source>
</reference>
<dbReference type="Pfam" id="PF03962">
    <property type="entry name" value="Mnd1"/>
    <property type="match status" value="1"/>
</dbReference>
<dbReference type="OrthoDB" id="9978204at2759"/>
<dbReference type="STRING" id="303698.A0A1V6T834"/>
<feature type="compositionally biased region" description="Basic residues" evidence="2">
    <location>
        <begin position="225"/>
        <end position="250"/>
    </location>
</feature>
<feature type="region of interest" description="Disordered" evidence="2">
    <location>
        <begin position="223"/>
        <end position="253"/>
    </location>
</feature>
<dbReference type="InterPro" id="IPR040453">
    <property type="entry name" value="Mnd1_HTH"/>
</dbReference>
<evidence type="ECO:0000313" key="4">
    <source>
        <dbReference type="EMBL" id="OQE22346.1"/>
    </source>
</evidence>
<evidence type="ECO:0000313" key="5">
    <source>
        <dbReference type="Proteomes" id="UP000191285"/>
    </source>
</evidence>
<dbReference type="GO" id="GO:0006360">
    <property type="term" value="P:transcription by RNA polymerase I"/>
    <property type="evidence" value="ECO:0007669"/>
    <property type="project" value="InterPro"/>
</dbReference>
<feature type="region of interest" description="Disordered" evidence="2">
    <location>
        <begin position="1"/>
        <end position="66"/>
    </location>
</feature>
<evidence type="ECO:0000256" key="2">
    <source>
        <dbReference type="SAM" id="MobiDB-lite"/>
    </source>
</evidence>
<dbReference type="Proteomes" id="UP000191285">
    <property type="component" value="Unassembled WGS sequence"/>
</dbReference>
<dbReference type="AlphaFoldDB" id="A0A1V6T834"/>
<dbReference type="InterPro" id="IPR022793">
    <property type="entry name" value="Rrn10"/>
</dbReference>
<comment type="caution">
    <text evidence="4">The sequence shown here is derived from an EMBL/GenBank/DDBJ whole genome shotgun (WGS) entry which is preliminary data.</text>
</comment>
<keyword evidence="1" id="KW-0175">Coiled coil</keyword>